<keyword evidence="3" id="KW-1185">Reference proteome</keyword>
<dbReference type="OrthoDB" id="658076at2759"/>
<sequence>VTHYLQHHISTNMYTKWAILLLVCAIICNHHVDGECTIDQKKTVLRHCKPCLYTQHPKVSAVDMEVCCFWVRMVPNRDMNCILNLCTRKEKEAIVVNNLLELEQTCIMDHVPPTAATPPHRPHQVMYAGQGLPGAIDDKKYEAVMEVSEN</sequence>
<name>A0A5J9WSA0_9POAL</name>
<evidence type="ECO:0008006" key="4">
    <source>
        <dbReference type="Google" id="ProtNLM"/>
    </source>
</evidence>
<dbReference type="EMBL" id="RWGY01000002">
    <property type="protein sequence ID" value="TVU50971.1"/>
    <property type="molecule type" value="Genomic_DNA"/>
</dbReference>
<feature type="chain" id="PRO_5023893904" description="Bifunctional inhibitor/plant lipid transfer protein/seed storage helical domain-containing protein" evidence="1">
    <location>
        <begin position="35"/>
        <end position="150"/>
    </location>
</feature>
<feature type="signal peptide" evidence="1">
    <location>
        <begin position="1"/>
        <end position="34"/>
    </location>
</feature>
<reference evidence="2 3" key="1">
    <citation type="journal article" date="2019" name="Sci. Rep.">
        <title>A high-quality genome of Eragrostis curvula grass provides insights into Poaceae evolution and supports new strategies to enhance forage quality.</title>
        <authorList>
            <person name="Carballo J."/>
            <person name="Santos B.A.C.M."/>
            <person name="Zappacosta D."/>
            <person name="Garbus I."/>
            <person name="Selva J.P."/>
            <person name="Gallo C.A."/>
            <person name="Diaz A."/>
            <person name="Albertini E."/>
            <person name="Caccamo M."/>
            <person name="Echenique V."/>
        </authorList>
    </citation>
    <scope>NUCLEOTIDE SEQUENCE [LARGE SCALE GENOMIC DNA]</scope>
    <source>
        <strain evidence="3">cv. Victoria</strain>
        <tissue evidence="2">Leaf</tissue>
    </source>
</reference>
<evidence type="ECO:0000313" key="2">
    <source>
        <dbReference type="EMBL" id="TVU50971.1"/>
    </source>
</evidence>
<gene>
    <name evidence="2" type="ORF">EJB05_02370</name>
</gene>
<organism evidence="2 3">
    <name type="scientific">Eragrostis curvula</name>
    <name type="common">weeping love grass</name>
    <dbReference type="NCBI Taxonomy" id="38414"/>
    <lineage>
        <taxon>Eukaryota</taxon>
        <taxon>Viridiplantae</taxon>
        <taxon>Streptophyta</taxon>
        <taxon>Embryophyta</taxon>
        <taxon>Tracheophyta</taxon>
        <taxon>Spermatophyta</taxon>
        <taxon>Magnoliopsida</taxon>
        <taxon>Liliopsida</taxon>
        <taxon>Poales</taxon>
        <taxon>Poaceae</taxon>
        <taxon>PACMAD clade</taxon>
        <taxon>Chloridoideae</taxon>
        <taxon>Eragrostideae</taxon>
        <taxon>Eragrostidinae</taxon>
        <taxon>Eragrostis</taxon>
    </lineage>
</organism>
<evidence type="ECO:0000313" key="3">
    <source>
        <dbReference type="Proteomes" id="UP000324897"/>
    </source>
</evidence>
<proteinExistence type="predicted"/>
<accession>A0A5J9WSA0</accession>
<dbReference type="Gramene" id="TVU50971">
    <property type="protein sequence ID" value="TVU50971"/>
    <property type="gene ID" value="EJB05_02370"/>
</dbReference>
<protein>
    <recommendedName>
        <fullName evidence="4">Bifunctional inhibitor/plant lipid transfer protein/seed storage helical domain-containing protein</fullName>
    </recommendedName>
</protein>
<comment type="caution">
    <text evidence="2">The sequence shown here is derived from an EMBL/GenBank/DDBJ whole genome shotgun (WGS) entry which is preliminary data.</text>
</comment>
<keyword evidence="1" id="KW-0732">Signal</keyword>
<evidence type="ECO:0000256" key="1">
    <source>
        <dbReference type="SAM" id="SignalP"/>
    </source>
</evidence>
<dbReference type="Proteomes" id="UP000324897">
    <property type="component" value="Chromosome 6"/>
</dbReference>
<dbReference type="AlphaFoldDB" id="A0A5J9WSA0"/>
<feature type="non-terminal residue" evidence="2">
    <location>
        <position position="1"/>
    </location>
</feature>